<protein>
    <submittedName>
        <fullName evidence="1">Uncharacterized protein</fullName>
    </submittedName>
</protein>
<comment type="caution">
    <text evidence="1">The sequence shown here is derived from an EMBL/GenBank/DDBJ whole genome shotgun (WGS) entry which is preliminary data.</text>
</comment>
<evidence type="ECO:0000313" key="2">
    <source>
        <dbReference type="Proteomes" id="UP000540506"/>
    </source>
</evidence>
<gene>
    <name evidence="1" type="ORF">FHR34_008193</name>
</gene>
<name>A0A7W7RBX5_KITKI</name>
<dbReference type="EMBL" id="JACHJV010000004">
    <property type="protein sequence ID" value="MBB4929094.1"/>
    <property type="molecule type" value="Genomic_DNA"/>
</dbReference>
<sequence>MIADNRTVAIAPAVSRGRTPPCAAEVMASGFDGRPWPELIRSRPVVMIPRGPHSPDRPVLDADGWSADPESAQANPAWSAVLREQHLTITHPGGEPWFDGPLLLTREWYRAATTHNAVMLMTGPFDTIAEFPQAALRGALRAVVIPIVFANDT</sequence>
<dbReference type="RefSeq" id="WP_184947106.1">
    <property type="nucleotide sequence ID" value="NZ_JACHJV010000004.1"/>
</dbReference>
<dbReference type="Proteomes" id="UP000540506">
    <property type="component" value="Unassembled WGS sequence"/>
</dbReference>
<proteinExistence type="predicted"/>
<dbReference type="AlphaFoldDB" id="A0A7W7RBX5"/>
<accession>A0A7W7RBX5</accession>
<organism evidence="1 2">
    <name type="scientific">Kitasatospora kifunensis</name>
    <name type="common">Streptomyces kifunensis</name>
    <dbReference type="NCBI Taxonomy" id="58351"/>
    <lineage>
        <taxon>Bacteria</taxon>
        <taxon>Bacillati</taxon>
        <taxon>Actinomycetota</taxon>
        <taxon>Actinomycetes</taxon>
        <taxon>Kitasatosporales</taxon>
        <taxon>Streptomycetaceae</taxon>
        <taxon>Kitasatospora</taxon>
    </lineage>
</organism>
<keyword evidence="2" id="KW-1185">Reference proteome</keyword>
<reference evidence="1 2" key="1">
    <citation type="submission" date="2020-08" db="EMBL/GenBank/DDBJ databases">
        <title>Sequencing the genomes of 1000 actinobacteria strains.</title>
        <authorList>
            <person name="Klenk H.-P."/>
        </authorList>
    </citation>
    <scope>NUCLEOTIDE SEQUENCE [LARGE SCALE GENOMIC DNA]</scope>
    <source>
        <strain evidence="1 2">DSM 41654</strain>
    </source>
</reference>
<evidence type="ECO:0000313" key="1">
    <source>
        <dbReference type="EMBL" id="MBB4929094.1"/>
    </source>
</evidence>